<dbReference type="Proteomes" id="UP001077788">
    <property type="component" value="Unassembled WGS sequence"/>
</dbReference>
<organism evidence="3 4">
    <name type="scientific">Actinobacillus pleuropneumoniae</name>
    <name type="common">Haemophilus pleuropneumoniae</name>
    <dbReference type="NCBI Taxonomy" id="715"/>
    <lineage>
        <taxon>Bacteria</taxon>
        <taxon>Pseudomonadati</taxon>
        <taxon>Pseudomonadota</taxon>
        <taxon>Gammaproteobacteria</taxon>
        <taxon>Pasteurellales</taxon>
        <taxon>Pasteurellaceae</taxon>
        <taxon>Actinobacillus</taxon>
    </lineage>
</organism>
<dbReference type="EMBL" id="LR134515">
    <property type="protein sequence ID" value="VEJ16928.1"/>
    <property type="molecule type" value="Genomic_DNA"/>
</dbReference>
<evidence type="ECO:0000313" key="3">
    <source>
        <dbReference type="EMBL" id="VEJ16928.1"/>
    </source>
</evidence>
<dbReference type="AlphaFoldDB" id="A0A223MHG8"/>
<dbReference type="Pfam" id="PF10675">
    <property type="entry name" value="DUF2489"/>
    <property type="match status" value="1"/>
</dbReference>
<reference evidence="3 4" key="1">
    <citation type="submission" date="2018-12" db="EMBL/GenBank/DDBJ databases">
        <authorList>
            <consortium name="Pathogen Informatics"/>
        </authorList>
    </citation>
    <scope>NUCLEOTIDE SEQUENCE [LARGE SCALE GENOMIC DNA]</scope>
    <source>
        <strain evidence="3 4">NCTC10976</strain>
    </source>
</reference>
<evidence type="ECO:0000313" key="2">
    <source>
        <dbReference type="EMBL" id="MCY6523637.1"/>
    </source>
</evidence>
<feature type="domain" description="DUF2489" evidence="1">
    <location>
        <begin position="15"/>
        <end position="144"/>
    </location>
</feature>
<dbReference type="EMBL" id="JAPQFC010000001">
    <property type="protein sequence ID" value="MCY6523637.1"/>
    <property type="molecule type" value="Genomic_DNA"/>
</dbReference>
<name>A0A223MHG8_ACTPL</name>
<gene>
    <name evidence="3" type="ORF">NCTC10976_01032</name>
    <name evidence="2" type="ORF">OYG11_05205</name>
</gene>
<reference evidence="2" key="3">
    <citation type="submission" date="2022-12" db="EMBL/GenBank/DDBJ databases">
        <authorList>
            <person name="Kardos G."/>
            <person name="Sarkozi R."/>
            <person name="Laczko L."/>
            <person name="Marton S."/>
            <person name="Makrai L."/>
            <person name="Banyai K."/>
            <person name="Fodor L."/>
        </authorList>
    </citation>
    <scope>NUCLEOTIDE SEQUENCE</scope>
    <source>
        <strain evidence="2">84/14</strain>
    </source>
</reference>
<accession>A0A223MHG8</accession>
<evidence type="ECO:0000313" key="4">
    <source>
        <dbReference type="Proteomes" id="UP000275510"/>
    </source>
</evidence>
<protein>
    <submittedName>
        <fullName evidence="2">DUF2489 domain-containing protein</fullName>
    </submittedName>
    <submittedName>
        <fullName evidence="3">Putative coproporphyrinogen III oxidase</fullName>
    </submittedName>
</protein>
<dbReference type="RefSeq" id="WP_005597667.1">
    <property type="nucleotide sequence ID" value="NZ_CBDBSU010000022.1"/>
</dbReference>
<proteinExistence type="predicted"/>
<evidence type="ECO:0000259" key="1">
    <source>
        <dbReference type="Pfam" id="PF10675"/>
    </source>
</evidence>
<dbReference type="GeneID" id="48599194"/>
<sequence>MIRFFLLILAILVVLSMAGYAVYLMLKLRKQNAQNKALLEQVEQVKKARFERIIDSIDVITRAMLSEQCDFSEGVLRLKPLLDVLAKPLSQYSAMWELYQVVEDMPILDERKALKRNERMKQDLHRQSKEVELEEQIKAECHQLLIDIAQLKLTL</sequence>
<dbReference type="OrthoDB" id="5293867at2"/>
<reference evidence="2" key="2">
    <citation type="journal article" date="2021" name="Vet Sci">
        <title>O-Serogroups and Pathovirotypes of Escherichia coli Isolated from Post-Weaning Piglets Showing Diarrhoea and/or Oedema in South Korea.</title>
        <authorList>
            <person name="Byun J.W."/>
            <person name="Moon B.Y."/>
            <person name="Do K.H."/>
            <person name="Lee K."/>
            <person name="Lee H.Y."/>
            <person name="Kim W.I."/>
            <person name="So B."/>
            <person name="Lee W.K."/>
        </authorList>
    </citation>
    <scope>NUCLEOTIDE SEQUENCE</scope>
    <source>
        <strain evidence="2">84/14</strain>
    </source>
</reference>
<dbReference type="Proteomes" id="UP000275510">
    <property type="component" value="Chromosome"/>
</dbReference>
<dbReference type="InterPro" id="IPR019617">
    <property type="entry name" value="DUF2489"/>
</dbReference>